<dbReference type="AlphaFoldDB" id="A0A915DQP9"/>
<feature type="region of interest" description="Disordered" evidence="1">
    <location>
        <begin position="579"/>
        <end position="601"/>
    </location>
</feature>
<dbReference type="Proteomes" id="UP000887574">
    <property type="component" value="Unplaced"/>
</dbReference>
<accession>A0A915DQP9</accession>
<reference evidence="3" key="1">
    <citation type="submission" date="2022-11" db="UniProtKB">
        <authorList>
            <consortium name="WormBaseParasite"/>
        </authorList>
    </citation>
    <scope>IDENTIFICATION</scope>
</reference>
<evidence type="ECO:0000313" key="2">
    <source>
        <dbReference type="Proteomes" id="UP000887574"/>
    </source>
</evidence>
<keyword evidence="2" id="KW-1185">Reference proteome</keyword>
<evidence type="ECO:0000313" key="3">
    <source>
        <dbReference type="WBParaSite" id="jg21909"/>
    </source>
</evidence>
<feature type="region of interest" description="Disordered" evidence="1">
    <location>
        <begin position="1099"/>
        <end position="1118"/>
    </location>
</feature>
<protein>
    <submittedName>
        <fullName evidence="3">Uncharacterized protein</fullName>
    </submittedName>
</protein>
<name>A0A915DQP9_9BILA</name>
<organism evidence="2 3">
    <name type="scientific">Ditylenchus dipsaci</name>
    <dbReference type="NCBI Taxonomy" id="166011"/>
    <lineage>
        <taxon>Eukaryota</taxon>
        <taxon>Metazoa</taxon>
        <taxon>Ecdysozoa</taxon>
        <taxon>Nematoda</taxon>
        <taxon>Chromadorea</taxon>
        <taxon>Rhabditida</taxon>
        <taxon>Tylenchina</taxon>
        <taxon>Tylenchomorpha</taxon>
        <taxon>Sphaerularioidea</taxon>
        <taxon>Anguinidae</taxon>
        <taxon>Anguininae</taxon>
        <taxon>Ditylenchus</taxon>
    </lineage>
</organism>
<evidence type="ECO:0000256" key="1">
    <source>
        <dbReference type="SAM" id="MobiDB-lite"/>
    </source>
</evidence>
<sequence length="1130" mass="126246">MSQADELSLESTNQKPMDAGIVPPTVHLVSLLGFVLDQLKQLIEPMSVLEPECEHRLQAVLAEIKPMDMHGSPSKQTKVISCIPMAPISWCFCVSQSKSSVSGGFLPLCYTGSQITQSVILVLKAILQKTHFEPGEVLLFPQPQSKEQLEQCMGEKSNVAASLSLDTANKVTLSSGLTVSTWIKLVSNQCSTWKHIFSIGNKDHLETVAEIRPKTGVVRIRVLNRQLCVFEKLFASIVRLGGAWVNLMIGLRYSNGEIRATVMVGNHNVVFNKAVQLKLALEEVPLTVSFGSRTDSDLSTSTLYLMSTLFAFKGVLGPNYGLLLRSIGSACFSLTDCRVSQIYCSFLNCLAKPTVCSNHFEAHQVCNEQPKYLTKLQRSVLFTLRPSSAHCFALNILQKGLDANSLTEMSDSALCLTMSKDLPVHWHTTIAQYRTDTIDKSLRTLGGVKIFIFLYALSVDRDFSNTTQLHCLSLLFSCLKRDPSYHQEFSQQGGNAILVRILSCRTAHMDLAICQEILGFIFSKLELNQEGELSASPRSTVVEPCLLKALLGSAELWGRKVSVLEKNCRDPIGYVPKQANVSDPLPKPSPQSKPSSEETSNKCRIAEVLNTLVGEIVGMPYRVTEVTQLWNFILLSHPAYDTYLDYSIESHNGWIKAEALDPGEEPQLDGKHSELSDFLQEMLQKHGKEKISRLWVQSNNSAIAVRQQLAGEVTRSKEDRQDFSGPSRFTRMNSVDNRCLLKPDFSSDATDTRHRFPSDIPIQEHWLVQVRAKFLSMMSDIVVNCSDSLMAVVELDVLYWQTALVLLSNQKYSKIRTLTFMLLKNFFLRCTPTHRLSFVNKHGFFLLSNELKKSSVNNQIADALFSMTCGEHVVLRDESVGDVSLFWSVCSTLQKMFIAENAPRRSMLEIGLVDTMVNVLRKLCFSTTGPPVDSPVFSLLDCWVSFAQSIIIFLVPYRDANNYSVCEDFLWLCIIAVWQHEQQEVANNETALGLHSASLASKWQWDRLGTAAEDTAPQSTRSQPDLQNIRHSKAAVKGMRKALCQLIYCWIDCIQSTLSDQMRPTALYAAANELYSSTEEADFEMVMPEATRWSPAKALMASQTREPRKTELVSPTGKTNQGICTFGRNS</sequence>
<proteinExistence type="predicted"/>
<dbReference type="WBParaSite" id="jg21909">
    <property type="protein sequence ID" value="jg21909"/>
    <property type="gene ID" value="jg21909"/>
</dbReference>